<dbReference type="Proteomes" id="UP001430953">
    <property type="component" value="Unassembled WGS sequence"/>
</dbReference>
<keyword evidence="3" id="KW-1185">Reference proteome</keyword>
<dbReference type="EMBL" id="JADYXP020000013">
    <property type="protein sequence ID" value="KAL0111698.1"/>
    <property type="molecule type" value="Genomic_DNA"/>
</dbReference>
<evidence type="ECO:0000313" key="2">
    <source>
        <dbReference type="EMBL" id="KAL0111698.1"/>
    </source>
</evidence>
<name>A0AAW2FA41_9HYME</name>
<proteinExistence type="predicted"/>
<protein>
    <submittedName>
        <fullName evidence="2">Uncharacterized protein</fullName>
    </submittedName>
</protein>
<organism evidence="2 3">
    <name type="scientific">Cardiocondyla obscurior</name>
    <dbReference type="NCBI Taxonomy" id="286306"/>
    <lineage>
        <taxon>Eukaryota</taxon>
        <taxon>Metazoa</taxon>
        <taxon>Ecdysozoa</taxon>
        <taxon>Arthropoda</taxon>
        <taxon>Hexapoda</taxon>
        <taxon>Insecta</taxon>
        <taxon>Pterygota</taxon>
        <taxon>Neoptera</taxon>
        <taxon>Endopterygota</taxon>
        <taxon>Hymenoptera</taxon>
        <taxon>Apocrita</taxon>
        <taxon>Aculeata</taxon>
        <taxon>Formicoidea</taxon>
        <taxon>Formicidae</taxon>
        <taxon>Myrmicinae</taxon>
        <taxon>Cardiocondyla</taxon>
    </lineage>
</organism>
<comment type="caution">
    <text evidence="2">The sequence shown here is derived from an EMBL/GenBank/DDBJ whole genome shotgun (WGS) entry which is preliminary data.</text>
</comment>
<feature type="compositionally biased region" description="Polar residues" evidence="1">
    <location>
        <begin position="1"/>
        <end position="13"/>
    </location>
</feature>
<accession>A0AAW2FA41</accession>
<reference evidence="2 3" key="1">
    <citation type="submission" date="2023-03" db="EMBL/GenBank/DDBJ databases">
        <title>High recombination rates correlate with genetic variation in Cardiocondyla obscurior ants.</title>
        <authorList>
            <person name="Errbii M."/>
        </authorList>
    </citation>
    <scope>NUCLEOTIDE SEQUENCE [LARGE SCALE GENOMIC DNA]</scope>
    <source>
        <strain evidence="2">Alpha-2009</strain>
        <tissue evidence="2">Whole body</tissue>
    </source>
</reference>
<evidence type="ECO:0000256" key="1">
    <source>
        <dbReference type="SAM" id="MobiDB-lite"/>
    </source>
</evidence>
<sequence>MELSADTTASETAHGTREDRRLLSKRQHLADEHCRIFWQSRNRQLAPFFSNSQMRRTSIGGREALSKMKRCRSKARKRHKLLPSCDSPREDPVIEELGIADSISHYGDVTVTLLCLLGMLRVVRS</sequence>
<feature type="region of interest" description="Disordered" evidence="1">
    <location>
        <begin position="1"/>
        <end position="22"/>
    </location>
</feature>
<gene>
    <name evidence="2" type="ORF">PUN28_013117</name>
</gene>
<dbReference type="AlphaFoldDB" id="A0AAW2FA41"/>
<evidence type="ECO:0000313" key="3">
    <source>
        <dbReference type="Proteomes" id="UP001430953"/>
    </source>
</evidence>